<organism evidence="3 4">
    <name type="scientific">Galeopterus variegatus</name>
    <name type="common">Malayan flying lemur</name>
    <name type="synonym">Cynocephalus variegatus</name>
    <dbReference type="NCBI Taxonomy" id="482537"/>
    <lineage>
        <taxon>Eukaryota</taxon>
        <taxon>Metazoa</taxon>
        <taxon>Chordata</taxon>
        <taxon>Craniata</taxon>
        <taxon>Vertebrata</taxon>
        <taxon>Euteleostomi</taxon>
        <taxon>Mammalia</taxon>
        <taxon>Eutheria</taxon>
        <taxon>Euarchontoglires</taxon>
        <taxon>Dermoptera</taxon>
        <taxon>Cynocephalidae</taxon>
        <taxon>Galeopterus</taxon>
    </lineage>
</organism>
<sequence>MEECTLGTILLLSSCKSAPTMSGFLVTAGASWTSRKGFCTQNGPVVSACSPRGQEGIPVEQSLPHSLSPSPSLFCSFSIPGASGQPDEPPGSMHHEASVQQFSGEYSSLGNPSDAEALYETYSGKNTLSEHGSSEHSSSHRAMVEHTAGEHTAGEQSSDEKPSREHTLAEQPSGEQPSAEKPSGEQALGEQAPGEQAPGEQAPGEQAPGEQASGEQPSGEKPSAEQASEGEKASGEQALGENPSGEQTSVEQASGEKSSAEQASGEQPSMEQASGEQPSGAPFSSTSSGTILNCHTCAYMNDQGKCLRGEGVCTTENSQQCMLKKIFEGGKLQFMVQGCENMCPSMNLFSHGTRMQIICCKNQPFCNNV</sequence>
<feature type="compositionally biased region" description="Polar residues" evidence="1">
    <location>
        <begin position="244"/>
        <end position="286"/>
    </location>
</feature>
<dbReference type="PANTHER" id="PTHR17571:SF34">
    <property type="entry name" value="ACROSOMAL PROTEIN SP-10"/>
    <property type="match status" value="1"/>
</dbReference>
<feature type="region of interest" description="Disordered" evidence="1">
    <location>
        <begin position="126"/>
        <end position="286"/>
    </location>
</feature>
<feature type="compositionally biased region" description="Basic and acidic residues" evidence="1">
    <location>
        <begin position="132"/>
        <end position="168"/>
    </location>
</feature>
<dbReference type="PANTHER" id="PTHR17571">
    <property type="entry name" value="URINARY PROTEIN RUP /ACROSOMAL PROTEIN SP-10"/>
    <property type="match status" value="1"/>
</dbReference>
<proteinExistence type="predicted"/>
<accession>A0ABM0SF85</accession>
<evidence type="ECO:0000256" key="1">
    <source>
        <dbReference type="SAM" id="MobiDB-lite"/>
    </source>
</evidence>
<evidence type="ECO:0000313" key="4">
    <source>
        <dbReference type="RefSeq" id="XP_008591526.1"/>
    </source>
</evidence>
<dbReference type="RefSeq" id="XP_008591526.1">
    <property type="nucleotide sequence ID" value="XM_008593304.1"/>
</dbReference>
<keyword evidence="3" id="KW-1185">Reference proteome</keyword>
<reference evidence="4" key="1">
    <citation type="submission" date="2025-08" db="UniProtKB">
        <authorList>
            <consortium name="RefSeq"/>
        </authorList>
    </citation>
    <scope>IDENTIFICATION</scope>
</reference>
<dbReference type="GeneID" id="103608916"/>
<dbReference type="InterPro" id="IPR016054">
    <property type="entry name" value="LY6_UPA_recep-like"/>
</dbReference>
<dbReference type="Pfam" id="PF00021">
    <property type="entry name" value="UPAR_LY6"/>
    <property type="match status" value="1"/>
</dbReference>
<dbReference type="InterPro" id="IPR052671">
    <property type="entry name" value="Acrosomal_SP-10-like"/>
</dbReference>
<evidence type="ECO:0000259" key="2">
    <source>
        <dbReference type="Pfam" id="PF00021"/>
    </source>
</evidence>
<dbReference type="Proteomes" id="UP000694923">
    <property type="component" value="Unplaced"/>
</dbReference>
<dbReference type="CDD" id="cd23628">
    <property type="entry name" value="TFP_LU_ECD_SP10_like"/>
    <property type="match status" value="1"/>
</dbReference>
<feature type="domain" description="UPAR/Ly6" evidence="2">
    <location>
        <begin position="292"/>
        <end position="368"/>
    </location>
</feature>
<evidence type="ECO:0000313" key="3">
    <source>
        <dbReference type="Proteomes" id="UP000694923"/>
    </source>
</evidence>
<protein>
    <submittedName>
        <fullName evidence="4">Acrosomal protein SP-10</fullName>
    </submittedName>
</protein>
<feature type="region of interest" description="Disordered" evidence="1">
    <location>
        <begin position="77"/>
        <end position="96"/>
    </location>
</feature>
<gene>
    <name evidence="4" type="primary">ACRV1</name>
</gene>
<name>A0ABM0SF85_GALVR</name>